<keyword evidence="5" id="KW-1185">Reference proteome</keyword>
<dbReference type="EMBL" id="CP088147">
    <property type="protein sequence ID" value="UTU53113.1"/>
    <property type="molecule type" value="Genomic_DNA"/>
</dbReference>
<dbReference type="PANTHER" id="PTHR11365:SF23">
    <property type="entry name" value="HYPOTHETICAL 5-OXOPROLINASE (EUROFUNG)-RELATED"/>
    <property type="match status" value="1"/>
</dbReference>
<dbReference type="InterPro" id="IPR008040">
    <property type="entry name" value="Hydant_A_N"/>
</dbReference>
<evidence type="ECO:0000313" key="4">
    <source>
        <dbReference type="EMBL" id="UTU53113.1"/>
    </source>
</evidence>
<dbReference type="InterPro" id="IPR002821">
    <property type="entry name" value="Hydantoinase_A"/>
</dbReference>
<dbReference type="InterPro" id="IPR043129">
    <property type="entry name" value="ATPase_NBD"/>
</dbReference>
<dbReference type="PANTHER" id="PTHR11365">
    <property type="entry name" value="5-OXOPROLINASE RELATED"/>
    <property type="match status" value="1"/>
</dbReference>
<protein>
    <submittedName>
        <fullName evidence="4">Hydantoinase/oxoprolinase family protein</fullName>
    </submittedName>
</protein>
<dbReference type="Pfam" id="PF05378">
    <property type="entry name" value="Hydant_A_N"/>
    <property type="match status" value="1"/>
</dbReference>
<dbReference type="InterPro" id="IPR045079">
    <property type="entry name" value="Oxoprolinase-like"/>
</dbReference>
<accession>A0AB38TF03</accession>
<feature type="domain" description="Hydantoinase A/oxoprolinase" evidence="1">
    <location>
        <begin position="202"/>
        <end position="487"/>
    </location>
</feature>
<feature type="domain" description="Hydantoinase/oxoprolinase N-terminal" evidence="2">
    <location>
        <begin position="3"/>
        <end position="181"/>
    </location>
</feature>
<evidence type="ECO:0000313" key="5">
    <source>
        <dbReference type="Proteomes" id="UP001060070"/>
    </source>
</evidence>
<evidence type="ECO:0000259" key="3">
    <source>
        <dbReference type="Pfam" id="PF19278"/>
    </source>
</evidence>
<organism evidence="4 5">
    <name type="scientific">Mesorhizobium ciceri</name>
    <dbReference type="NCBI Taxonomy" id="39645"/>
    <lineage>
        <taxon>Bacteria</taxon>
        <taxon>Pseudomonadati</taxon>
        <taxon>Pseudomonadota</taxon>
        <taxon>Alphaproteobacteria</taxon>
        <taxon>Hyphomicrobiales</taxon>
        <taxon>Phyllobacteriaceae</taxon>
        <taxon>Mesorhizobium</taxon>
    </lineage>
</organism>
<dbReference type="GO" id="GO:0017168">
    <property type="term" value="F:5-oxoprolinase (ATP-hydrolyzing) activity"/>
    <property type="evidence" value="ECO:0007669"/>
    <property type="project" value="TreeGrafter"/>
</dbReference>
<name>A0AB38TF03_9HYPH</name>
<feature type="domain" description="Acetophenone carboxylase-like C-terminal" evidence="3">
    <location>
        <begin position="506"/>
        <end position="670"/>
    </location>
</feature>
<dbReference type="GO" id="GO:0006749">
    <property type="term" value="P:glutathione metabolic process"/>
    <property type="evidence" value="ECO:0007669"/>
    <property type="project" value="TreeGrafter"/>
</dbReference>
<dbReference type="InterPro" id="IPR049517">
    <property type="entry name" value="ACX-like_C"/>
</dbReference>
<proteinExistence type="predicted"/>
<reference evidence="4 5" key="1">
    <citation type="journal article" date="2022" name="Microbiol. Resour. Announc.">
        <title>Complete Genome Sequence of Mesorhizobium ciceri Strain R30, a Rhizobium Used as a Commercial Inoculant for Chickpea in Argentina.</title>
        <authorList>
            <person name="Foresto E."/>
            <person name="Revale S."/>
            <person name="Primo E."/>
            <person name="Nievas F."/>
            <person name="Carezzano E."/>
            <person name="Puente M."/>
            <person name="Alzari P."/>
            <person name="Mart M."/>
            <person name="Ben-Assaya M."/>
            <person name="Mornico D."/>
            <person name="Santoro M."/>
            <person name="Mart F."/>
            <person name="Giordano W."/>
            <person name="Bogino P."/>
        </authorList>
    </citation>
    <scope>NUCLEOTIDE SEQUENCE [LARGE SCALE GENOMIC DNA]</scope>
    <source>
        <strain evidence="4 5">R30</strain>
    </source>
</reference>
<dbReference type="Pfam" id="PF01968">
    <property type="entry name" value="Hydantoinase_A"/>
    <property type="match status" value="1"/>
</dbReference>
<dbReference type="Gene3D" id="3.30.420.40">
    <property type="match status" value="1"/>
</dbReference>
<dbReference type="Pfam" id="PF19278">
    <property type="entry name" value="Hydant_A_C"/>
    <property type="match status" value="1"/>
</dbReference>
<dbReference type="SUPFAM" id="SSF53067">
    <property type="entry name" value="Actin-like ATPase domain"/>
    <property type="match status" value="1"/>
</dbReference>
<dbReference type="AlphaFoldDB" id="A0AB38TF03"/>
<dbReference type="RefSeq" id="WP_024505745.1">
    <property type="nucleotide sequence ID" value="NZ_CP088147.1"/>
</dbReference>
<dbReference type="Proteomes" id="UP001060070">
    <property type="component" value="Chromosome"/>
</dbReference>
<evidence type="ECO:0000259" key="2">
    <source>
        <dbReference type="Pfam" id="PF05378"/>
    </source>
</evidence>
<sequence length="684" mass="74810">MIRVGIDVGGTFTDFVLIDTKSGEVMYFKEPSTPHDPSEAIETGLASALAKYDLKPEEIEFVGHGTTVGTNMVIELRGAKTGLITTKGFRDILEIGRQMRPDVYNYRVIKPIPLARRQYRIEVSERVDARGNVLVELDEAELRHGVEYLAREGVEAVAICFLHSYLYPEHELRSESIVRELMPGAFVSRSSDVLPEFREYERFSTTTANAYLGPKFENYLARLVERLTKLGISAKPYTIHSNGGLMSIDTVRRYPVRTCLSGPAAGVIGSAVIAAQAGYKNAITFDVGGTSTDVSLISDGTPHFTTSREVASYPIKTPMVDIHVIGAGGGSIAYIDSAGALHVGPRSAGAVPGPVAYMRGGVEPTLTDANVVLGRLNPVAILNGTMPIDLDGARRVVEEKIAIPLGMSVEQAAYGIIRIAVSNMARAIRSVTTQRGVDPRKYAFIAYGGAGPLHGVETAIECGLSRVVAPREPGTMCARGILVSDISLDFVQSKIRPFIFECWSSITSEMEVLRGEAERWLASEDVPPSQRQYENVLEARYFGQNHEVQIPLPNPPPDAETFLWEFEHAHRKEYGYSLPDRQIEIVNFRVRGSAPSLGTASHCQQPNGKLEAAIIGRREFFVDPDVKWVDAVVYARDRIPVSTRITGPAIVEDMSSTCVIFPNQVAFVDAPGNLIIELNKKSGQ</sequence>
<evidence type="ECO:0000259" key="1">
    <source>
        <dbReference type="Pfam" id="PF01968"/>
    </source>
</evidence>
<dbReference type="GO" id="GO:0005829">
    <property type="term" value="C:cytosol"/>
    <property type="evidence" value="ECO:0007669"/>
    <property type="project" value="TreeGrafter"/>
</dbReference>
<gene>
    <name evidence="4" type="ORF">LRP29_06720</name>
</gene>